<dbReference type="EMBL" id="JXMU01000002">
    <property type="protein sequence ID" value="KPB02590.1"/>
    <property type="molecule type" value="Genomic_DNA"/>
</dbReference>
<dbReference type="Pfam" id="PF07859">
    <property type="entry name" value="Abhydrolase_3"/>
    <property type="match status" value="1"/>
</dbReference>
<dbReference type="STRING" id="1514904.SU32_02235"/>
<evidence type="ECO:0000313" key="4">
    <source>
        <dbReference type="Proteomes" id="UP000038011"/>
    </source>
</evidence>
<dbReference type="RefSeq" id="WP_053997700.1">
    <property type="nucleotide sequence ID" value="NZ_JXMU01000002.1"/>
</dbReference>
<comment type="caution">
    <text evidence="3">The sequence shown here is derived from an EMBL/GenBank/DDBJ whole genome shotgun (WGS) entry which is preliminary data.</text>
</comment>
<sequence length="271" mass="29683">MVAFQKTDWNDAYENGGNIANSEEIKSRWPVEAANFRANAKGELDISYGSEERAKYDLFLPAGESKGLFVFVHGGYWQSTDISIWSHCAKGAVDAGYAALIPDYTLCPEVTIDQITQMVAQAVNHAASKIDGPIMLTGHSAGGHIVAELGTTQTQLDKKTAARLTNIVPISGLFDLRPLIHTKLNEALKLTIDSAEQNSPAFKMPLPHIRLTAWVGGNERHEFLRQNALIANIWHGLGILTDAVEEPDKHHFNVIDGLLDKDSALMRTVLA</sequence>
<accession>A0A0M9GPF5</accession>
<keyword evidence="4" id="KW-1185">Reference proteome</keyword>
<protein>
    <submittedName>
        <fullName evidence="3">Esterase</fullName>
    </submittedName>
</protein>
<organism evidence="3 4">
    <name type="scientific">Ahrensia marina</name>
    <dbReference type="NCBI Taxonomy" id="1514904"/>
    <lineage>
        <taxon>Bacteria</taxon>
        <taxon>Pseudomonadati</taxon>
        <taxon>Pseudomonadota</taxon>
        <taxon>Alphaproteobacteria</taxon>
        <taxon>Hyphomicrobiales</taxon>
        <taxon>Ahrensiaceae</taxon>
        <taxon>Ahrensia</taxon>
    </lineage>
</organism>
<dbReference type="SUPFAM" id="SSF53474">
    <property type="entry name" value="alpha/beta-Hydrolases"/>
    <property type="match status" value="1"/>
</dbReference>
<dbReference type="PANTHER" id="PTHR48081:SF33">
    <property type="entry name" value="KYNURENINE FORMAMIDASE"/>
    <property type="match status" value="1"/>
</dbReference>
<dbReference type="PATRIC" id="fig|1514904.3.peg.1648"/>
<name>A0A0M9GPF5_9HYPH</name>
<dbReference type="Gene3D" id="3.40.50.1820">
    <property type="entry name" value="alpha/beta hydrolase"/>
    <property type="match status" value="1"/>
</dbReference>
<feature type="domain" description="Alpha/beta hydrolase fold-3" evidence="2">
    <location>
        <begin position="69"/>
        <end position="171"/>
    </location>
</feature>
<dbReference type="InterPro" id="IPR050300">
    <property type="entry name" value="GDXG_lipolytic_enzyme"/>
</dbReference>
<gene>
    <name evidence="3" type="ORF">SU32_02235</name>
</gene>
<dbReference type="Proteomes" id="UP000038011">
    <property type="component" value="Unassembled WGS sequence"/>
</dbReference>
<dbReference type="InterPro" id="IPR029058">
    <property type="entry name" value="AB_hydrolase_fold"/>
</dbReference>
<evidence type="ECO:0000256" key="1">
    <source>
        <dbReference type="ARBA" id="ARBA00022801"/>
    </source>
</evidence>
<dbReference type="InterPro" id="IPR013094">
    <property type="entry name" value="AB_hydrolase_3"/>
</dbReference>
<dbReference type="AlphaFoldDB" id="A0A0M9GPF5"/>
<evidence type="ECO:0000313" key="3">
    <source>
        <dbReference type="EMBL" id="KPB02590.1"/>
    </source>
</evidence>
<reference evidence="3 4" key="1">
    <citation type="submission" date="2015-01" db="EMBL/GenBank/DDBJ databases">
        <title>Ahrensia donghaiensis sp. nov., a novel dimethylsulphoniopropionate-cleavage bacterium isolated from seawater and emended descriptions of the genus Ahrensia and Ahrensia kielensis.</title>
        <authorList>
            <person name="Liu J."/>
        </authorList>
    </citation>
    <scope>NUCLEOTIDE SEQUENCE [LARGE SCALE GENOMIC DNA]</scope>
    <source>
        <strain evidence="3 4">LZD062</strain>
    </source>
</reference>
<dbReference type="PANTHER" id="PTHR48081">
    <property type="entry name" value="AB HYDROLASE SUPERFAMILY PROTEIN C4A8.06C"/>
    <property type="match status" value="1"/>
</dbReference>
<keyword evidence="1" id="KW-0378">Hydrolase</keyword>
<evidence type="ECO:0000259" key="2">
    <source>
        <dbReference type="Pfam" id="PF07859"/>
    </source>
</evidence>
<dbReference type="GO" id="GO:0016787">
    <property type="term" value="F:hydrolase activity"/>
    <property type="evidence" value="ECO:0007669"/>
    <property type="project" value="UniProtKB-KW"/>
</dbReference>
<dbReference type="OrthoDB" id="9771666at2"/>
<proteinExistence type="predicted"/>